<protein>
    <submittedName>
        <fullName evidence="3">Prepilin peptidase</fullName>
    </submittedName>
</protein>
<dbReference type="PANTHER" id="PTHR30487:SF0">
    <property type="entry name" value="PREPILIN LEADER PEPTIDASE_N-METHYLTRANSFERASE-RELATED"/>
    <property type="match status" value="1"/>
</dbReference>
<accession>A0A7X1ZAE2</accession>
<keyword evidence="4" id="KW-1185">Reference proteome</keyword>
<evidence type="ECO:0000313" key="3">
    <source>
        <dbReference type="EMBL" id="MQW40219.1"/>
    </source>
</evidence>
<dbReference type="OrthoDB" id="9789291at2"/>
<reference evidence="3 4" key="1">
    <citation type="submission" date="2019-10" db="EMBL/GenBank/DDBJ databases">
        <authorList>
            <person name="Dong K."/>
        </authorList>
    </citation>
    <scope>NUCLEOTIDE SEQUENCE [LARGE SCALE GENOMIC DNA]</scope>
    <source>
        <strain evidence="3 4">DSM 28960</strain>
    </source>
</reference>
<dbReference type="Pfam" id="PF06750">
    <property type="entry name" value="A24_N_bact"/>
    <property type="match status" value="1"/>
</dbReference>
<evidence type="ECO:0000256" key="1">
    <source>
        <dbReference type="SAM" id="Phobius"/>
    </source>
</evidence>
<dbReference type="InterPro" id="IPR010627">
    <property type="entry name" value="Prepilin_pept_A24_N"/>
</dbReference>
<comment type="caution">
    <text evidence="3">The sequence shown here is derived from an EMBL/GenBank/DDBJ whole genome shotgun (WGS) entry which is preliminary data.</text>
</comment>
<keyword evidence="1" id="KW-1133">Transmembrane helix</keyword>
<evidence type="ECO:0000259" key="2">
    <source>
        <dbReference type="Pfam" id="PF06750"/>
    </source>
</evidence>
<evidence type="ECO:0000313" key="4">
    <source>
        <dbReference type="Proteomes" id="UP000439550"/>
    </source>
</evidence>
<keyword evidence="1" id="KW-0472">Membrane</keyword>
<dbReference type="GO" id="GO:0004190">
    <property type="term" value="F:aspartic-type endopeptidase activity"/>
    <property type="evidence" value="ECO:0007669"/>
    <property type="project" value="TreeGrafter"/>
</dbReference>
<dbReference type="GO" id="GO:0006465">
    <property type="term" value="P:signal peptide processing"/>
    <property type="evidence" value="ECO:0007669"/>
    <property type="project" value="TreeGrafter"/>
</dbReference>
<organism evidence="3 4">
    <name type="scientific">Lactococcus hircilactis</name>
    <dbReference type="NCBI Taxonomy" id="1494462"/>
    <lineage>
        <taxon>Bacteria</taxon>
        <taxon>Bacillati</taxon>
        <taxon>Bacillota</taxon>
        <taxon>Bacilli</taxon>
        <taxon>Lactobacillales</taxon>
        <taxon>Streptococcaceae</taxon>
        <taxon>Lactococcus</taxon>
    </lineage>
</organism>
<dbReference type="InterPro" id="IPR050882">
    <property type="entry name" value="Prepilin_peptidase/N-MTase"/>
</dbReference>
<dbReference type="GO" id="GO:0005886">
    <property type="term" value="C:plasma membrane"/>
    <property type="evidence" value="ECO:0007669"/>
    <property type="project" value="TreeGrafter"/>
</dbReference>
<feature type="domain" description="Prepilin peptidase A24 N-terminal" evidence="2">
    <location>
        <begin position="9"/>
        <end position="91"/>
    </location>
</feature>
<feature type="transmembrane region" description="Helical" evidence="1">
    <location>
        <begin position="198"/>
        <end position="217"/>
    </location>
</feature>
<keyword evidence="1" id="KW-0812">Transmembrane</keyword>
<feature type="transmembrane region" description="Helical" evidence="1">
    <location>
        <begin position="118"/>
        <end position="148"/>
    </location>
</feature>
<proteinExistence type="predicted"/>
<sequence length="218" mass="25309">MLSLLIFFFGSTIGSFLLVFVERFFTEESFIYGRSHCDHCQHRLGIFDLVPLLSQLFLRGRCRYCKTKISFLNFFTELICGLIFLSAFLHFTSVTQALSFLFCLVLSLFDAKNHGFPLLVWGGFAVIFFLIFPFHVTMLCWFFLALLADCFPLKIGAGDFLWLFILSYFLSFIQLVEVIQIASVLGLLWYVFKKEKELAFIPFLSIGYLILFLTLQIH</sequence>
<dbReference type="RefSeq" id="WP_153496879.1">
    <property type="nucleotide sequence ID" value="NZ_CBCRWP010000018.1"/>
</dbReference>
<dbReference type="Proteomes" id="UP000439550">
    <property type="component" value="Unassembled WGS sequence"/>
</dbReference>
<dbReference type="EMBL" id="WITJ01000013">
    <property type="protein sequence ID" value="MQW40219.1"/>
    <property type="molecule type" value="Genomic_DNA"/>
</dbReference>
<name>A0A7X1ZAE2_9LACT</name>
<dbReference type="AlphaFoldDB" id="A0A7X1ZAE2"/>
<dbReference type="PANTHER" id="PTHR30487">
    <property type="entry name" value="TYPE 4 PREPILIN-LIKE PROTEINS LEADER PEPTIDE-PROCESSING ENZYME"/>
    <property type="match status" value="1"/>
</dbReference>
<feature type="transmembrane region" description="Helical" evidence="1">
    <location>
        <begin position="160"/>
        <end position="191"/>
    </location>
</feature>
<feature type="transmembrane region" description="Helical" evidence="1">
    <location>
        <begin position="69"/>
        <end position="88"/>
    </location>
</feature>
<gene>
    <name evidence="3" type="ORF">GHI93_09800</name>
</gene>
<feature type="transmembrane region" description="Helical" evidence="1">
    <location>
        <begin position="6"/>
        <end position="25"/>
    </location>
</feature>